<dbReference type="EMBL" id="GBRH01164508">
    <property type="protein sequence ID" value="JAE33388.1"/>
    <property type="molecule type" value="Transcribed_RNA"/>
</dbReference>
<reference evidence="1" key="1">
    <citation type="submission" date="2014-09" db="EMBL/GenBank/DDBJ databases">
        <authorList>
            <person name="Magalhaes I.L.F."/>
            <person name="Oliveira U."/>
            <person name="Santos F.R."/>
            <person name="Vidigal T.H.D.A."/>
            <person name="Brescovit A.D."/>
            <person name="Santos A.J."/>
        </authorList>
    </citation>
    <scope>NUCLEOTIDE SEQUENCE</scope>
    <source>
        <tissue evidence="1">Shoot tissue taken approximately 20 cm above the soil surface</tissue>
    </source>
</reference>
<organism evidence="1">
    <name type="scientific">Arundo donax</name>
    <name type="common">Giant reed</name>
    <name type="synonym">Donax arundinaceus</name>
    <dbReference type="NCBI Taxonomy" id="35708"/>
    <lineage>
        <taxon>Eukaryota</taxon>
        <taxon>Viridiplantae</taxon>
        <taxon>Streptophyta</taxon>
        <taxon>Embryophyta</taxon>
        <taxon>Tracheophyta</taxon>
        <taxon>Spermatophyta</taxon>
        <taxon>Magnoliopsida</taxon>
        <taxon>Liliopsida</taxon>
        <taxon>Poales</taxon>
        <taxon>Poaceae</taxon>
        <taxon>PACMAD clade</taxon>
        <taxon>Arundinoideae</taxon>
        <taxon>Arundineae</taxon>
        <taxon>Arundo</taxon>
    </lineage>
</organism>
<protein>
    <submittedName>
        <fullName evidence="1">Uncharacterized protein</fullName>
    </submittedName>
</protein>
<accession>A0A0A9HKG4</accession>
<evidence type="ECO:0000313" key="1">
    <source>
        <dbReference type="EMBL" id="JAE33388.1"/>
    </source>
</evidence>
<proteinExistence type="predicted"/>
<name>A0A0A9HKG4_ARUDO</name>
<sequence>MFPFVSYTLIHPLYSVIIFVV</sequence>
<dbReference type="AlphaFoldDB" id="A0A0A9HKG4"/>
<reference evidence="1" key="2">
    <citation type="journal article" date="2015" name="Data Brief">
        <title>Shoot transcriptome of the giant reed, Arundo donax.</title>
        <authorList>
            <person name="Barrero R.A."/>
            <person name="Guerrero F.D."/>
            <person name="Moolhuijzen P."/>
            <person name="Goolsby J.A."/>
            <person name="Tidwell J."/>
            <person name="Bellgard S.E."/>
            <person name="Bellgard M.I."/>
        </authorList>
    </citation>
    <scope>NUCLEOTIDE SEQUENCE</scope>
    <source>
        <tissue evidence="1">Shoot tissue taken approximately 20 cm above the soil surface</tissue>
    </source>
</reference>